<evidence type="ECO:0000256" key="5">
    <source>
        <dbReference type="ARBA" id="ARBA00023136"/>
    </source>
</evidence>
<evidence type="ECO:0000256" key="6">
    <source>
        <dbReference type="SAM" id="Phobius"/>
    </source>
</evidence>
<gene>
    <name evidence="7" type="ORF">BOA8489_03320</name>
</gene>
<dbReference type="Pfam" id="PF01943">
    <property type="entry name" value="Polysacc_synt"/>
    <property type="match status" value="1"/>
</dbReference>
<evidence type="ECO:0000256" key="4">
    <source>
        <dbReference type="ARBA" id="ARBA00022989"/>
    </source>
</evidence>
<dbReference type="InterPro" id="IPR002797">
    <property type="entry name" value="Polysacc_synth"/>
</dbReference>
<accession>A0A238J4W6</accession>
<dbReference type="RefSeq" id="WP_093975389.1">
    <property type="nucleotide sequence ID" value="NZ_FXXQ01000013.1"/>
</dbReference>
<name>A0A238J4W6_9RHOB</name>
<feature type="transmembrane region" description="Helical" evidence="6">
    <location>
        <begin position="51"/>
        <end position="72"/>
    </location>
</feature>
<dbReference type="OrthoDB" id="7837095at2"/>
<reference evidence="7 8" key="1">
    <citation type="submission" date="2017-05" db="EMBL/GenBank/DDBJ databases">
        <authorList>
            <person name="Song R."/>
            <person name="Chenine A.L."/>
            <person name="Ruprecht R.M."/>
        </authorList>
    </citation>
    <scope>NUCLEOTIDE SEQUENCE [LARGE SCALE GENOMIC DNA]</scope>
    <source>
        <strain evidence="7 8">CECT 8489</strain>
    </source>
</reference>
<proteinExistence type="predicted"/>
<dbReference type="PANTHER" id="PTHR30250">
    <property type="entry name" value="PST FAMILY PREDICTED COLANIC ACID TRANSPORTER"/>
    <property type="match status" value="1"/>
</dbReference>
<evidence type="ECO:0000256" key="3">
    <source>
        <dbReference type="ARBA" id="ARBA00022692"/>
    </source>
</evidence>
<feature type="transmembrane region" description="Helical" evidence="6">
    <location>
        <begin position="295"/>
        <end position="317"/>
    </location>
</feature>
<feature type="transmembrane region" description="Helical" evidence="6">
    <location>
        <begin position="337"/>
        <end position="359"/>
    </location>
</feature>
<dbReference type="Proteomes" id="UP000201838">
    <property type="component" value="Unassembled WGS sequence"/>
</dbReference>
<feature type="transmembrane region" description="Helical" evidence="6">
    <location>
        <begin position="119"/>
        <end position="141"/>
    </location>
</feature>
<keyword evidence="8" id="KW-1185">Reference proteome</keyword>
<dbReference type="EMBL" id="FXXQ01000013">
    <property type="protein sequence ID" value="SMX25185.1"/>
    <property type="molecule type" value="Genomic_DNA"/>
</dbReference>
<feature type="transmembrane region" description="Helical" evidence="6">
    <location>
        <begin position="153"/>
        <end position="177"/>
    </location>
</feature>
<keyword evidence="2" id="KW-1003">Cell membrane</keyword>
<evidence type="ECO:0000256" key="1">
    <source>
        <dbReference type="ARBA" id="ARBA00004651"/>
    </source>
</evidence>
<dbReference type="PANTHER" id="PTHR30250:SF11">
    <property type="entry name" value="O-ANTIGEN TRANSPORTER-RELATED"/>
    <property type="match status" value="1"/>
</dbReference>
<dbReference type="GO" id="GO:0005886">
    <property type="term" value="C:plasma membrane"/>
    <property type="evidence" value="ECO:0007669"/>
    <property type="project" value="UniProtKB-SubCell"/>
</dbReference>
<comment type="subcellular location">
    <subcellularLocation>
        <location evidence="1">Cell membrane</location>
        <topology evidence="1">Multi-pass membrane protein</topology>
    </subcellularLocation>
</comment>
<feature type="transmembrane region" description="Helical" evidence="6">
    <location>
        <begin position="223"/>
        <end position="243"/>
    </location>
</feature>
<keyword evidence="5 6" id="KW-0472">Membrane</keyword>
<feature type="transmembrane region" description="Helical" evidence="6">
    <location>
        <begin position="364"/>
        <end position="382"/>
    </location>
</feature>
<evidence type="ECO:0000313" key="7">
    <source>
        <dbReference type="EMBL" id="SMX25185.1"/>
    </source>
</evidence>
<evidence type="ECO:0000313" key="8">
    <source>
        <dbReference type="Proteomes" id="UP000201838"/>
    </source>
</evidence>
<feature type="transmembrane region" description="Helical" evidence="6">
    <location>
        <begin position="263"/>
        <end position="283"/>
    </location>
</feature>
<dbReference type="AlphaFoldDB" id="A0A238J4W6"/>
<keyword evidence="3 6" id="KW-0812">Transmembrane</keyword>
<feature type="transmembrane region" description="Helical" evidence="6">
    <location>
        <begin position="93"/>
        <end position="113"/>
    </location>
</feature>
<dbReference type="InterPro" id="IPR050833">
    <property type="entry name" value="Poly_Biosynth_Transport"/>
</dbReference>
<feature type="transmembrane region" description="Helical" evidence="6">
    <location>
        <begin position="183"/>
        <end position="202"/>
    </location>
</feature>
<keyword evidence="4 6" id="KW-1133">Transmembrane helix</keyword>
<organism evidence="7 8">
    <name type="scientific">Boseongicola aestuarii</name>
    <dbReference type="NCBI Taxonomy" id="1470561"/>
    <lineage>
        <taxon>Bacteria</taxon>
        <taxon>Pseudomonadati</taxon>
        <taxon>Pseudomonadota</taxon>
        <taxon>Alphaproteobacteria</taxon>
        <taxon>Rhodobacterales</taxon>
        <taxon>Paracoccaceae</taxon>
        <taxon>Boseongicola</taxon>
    </lineage>
</organism>
<protein>
    <submittedName>
        <fullName evidence="7">Polysaccharide biosynthesis protein</fullName>
    </submittedName>
</protein>
<sequence>MTSRATFRERFPGASSIIENGALLTGARWAETGIRAVYAVLIGRLLGPELYGAWSITLALYTFAIGFTHYGLESIIPLRLSRQKDAQSFIGTTLFVRLVLLATAAVFLALHVMVFVGDWFSRTALLIVLPALIGRGVVLWARSVFVGLEDNRVALQVTISMRLLELLFGLSCILVGYGLFALLALHAATWVIEAFAMLFALSRRRALALSFTEDEFRDIGARGAILGLGSIGMGALLSLPIILTRYVSGDITAVGQMAMSMQVASLVVMAVHSGFAASLPIVSRAISVGDPRVRYYSALTGLGVAVLFGFAVVAAQAFGPLVFSQLLGEEFALAGEWLTPALVSAGIMTLPTGVVQLLIAKQRVWSPAVASWVGALILVLTLPSLVRSQGPSGALYAAALGWAFYGAVLVAWSVATRDKQV</sequence>
<feature type="transmembrane region" description="Helical" evidence="6">
    <location>
        <begin position="394"/>
        <end position="415"/>
    </location>
</feature>
<evidence type="ECO:0000256" key="2">
    <source>
        <dbReference type="ARBA" id="ARBA00022475"/>
    </source>
</evidence>